<feature type="region of interest" description="Disordered" evidence="7">
    <location>
        <begin position="1"/>
        <end position="127"/>
    </location>
</feature>
<evidence type="ECO:0000256" key="6">
    <source>
        <dbReference type="ARBA" id="ARBA00022840"/>
    </source>
</evidence>
<dbReference type="Pfam" id="PF13516">
    <property type="entry name" value="LRR_6"/>
    <property type="match status" value="2"/>
</dbReference>
<evidence type="ECO:0000256" key="2">
    <source>
        <dbReference type="ARBA" id="ARBA00022490"/>
    </source>
</evidence>
<dbReference type="InterPro" id="IPR027417">
    <property type="entry name" value="P-loop_NTPase"/>
</dbReference>
<dbReference type="Pfam" id="PF17776">
    <property type="entry name" value="NLRC4_HD2"/>
    <property type="match status" value="1"/>
</dbReference>
<name>A0A3S2MV25_ORYJA</name>
<evidence type="ECO:0000259" key="8">
    <source>
        <dbReference type="PROSITE" id="PS50837"/>
    </source>
</evidence>
<dbReference type="InterPro" id="IPR041267">
    <property type="entry name" value="NLRP_HD2"/>
</dbReference>
<dbReference type="PROSITE" id="PS50837">
    <property type="entry name" value="NACHT"/>
    <property type="match status" value="1"/>
</dbReference>
<protein>
    <recommendedName>
        <fullName evidence="8">NACHT domain-containing protein</fullName>
    </recommendedName>
</protein>
<evidence type="ECO:0000313" key="9">
    <source>
        <dbReference type="EMBL" id="RVE75111.1"/>
    </source>
</evidence>
<dbReference type="GO" id="GO:0005524">
    <property type="term" value="F:ATP binding"/>
    <property type="evidence" value="ECO:0007669"/>
    <property type="project" value="UniProtKB-KW"/>
</dbReference>
<sequence length="899" mass="101886">MDQCEDTQEGAPPSKSTLCGEDESQSKAQRNQPGSGSRSGSSCVSFRSDLSKITNPDFKSISSSVKRGQEVTQRVQFAASSCGSMKNDRSKNDLQKFRAEPGPSDSQEKKKNGPQFAERPRSTDVGLQEILGEHQISLRSRSEHVAEGTEEAGRETLLNEVYTELYITVELRPEVNTQHEVMQLETTTKTNKLQDTAIKNPDIFKVFPDQHRSIRVVLTSGVAGAGKSFSVQKFTLDWAEGSENRDISAVVPLSFREMNLIRDEQHSLLTLIQLFHPTLQKISAEQLSVCKLLFIFDGLDESRLSLDFNNSPVVSDVTQKSSVNVLITNLIQGCLLPSALVWITSRPAAANQIPPSCVDRLTEVRGFNDAQKEEYFRRRIPDEVLSSRIISHIKGSMSLYIMCEVPVFCWITAVVLENMLTTEQRGELPTTLTDMYSHFLMVQTKRKKNKYQQEHWTSPQELTETDREVLLKLGRLAFEHLEKGNIMFYQEDLQQCGLDVTEASVYSGVCTEIFRRECEIFQKPVYSFVHLSVQEFLAAVYMFHCYSNKKEKVIEDFLMNNIENPSLDEFLSRVMQKSLQSKTGHLDLLVRFLHGLSVESNQKLLGGLLDQTEKNPETIQRAIKNLKKINGKRVSPDRSINIYHCLMEMKDLSVHQEIQEFLKSENKSEKTLSEIQCSALAYTLQMSEEVLDELNLYQYFTSSYEGIRRLIPTVRNCRKFILLGPCGLSEIDYEIVASALKTNSSHLTELDLRNNTLQDSSFAVLCSGLESLNCRLQTLRFICCSLSEISCEALVSALKKNPSNLTELDLSRNNLQDSGFLHLCSFLERSDCRLQTLRLMNCSLSKISCAVLVSALKSNPCHLIELDLRENDLHSSDVQQLQDLVESPNFKLQTLRWKV</sequence>
<comment type="subcellular location">
    <subcellularLocation>
        <location evidence="1">Cytoplasm</location>
    </subcellularLocation>
</comment>
<dbReference type="Proteomes" id="UP000283210">
    <property type="component" value="Chromosome 2"/>
</dbReference>
<dbReference type="Pfam" id="PF17779">
    <property type="entry name" value="WHD_NOD2"/>
    <property type="match status" value="1"/>
</dbReference>
<dbReference type="InterPro" id="IPR007111">
    <property type="entry name" value="NACHT_NTPase"/>
</dbReference>
<dbReference type="SUPFAM" id="SSF52047">
    <property type="entry name" value="RNI-like"/>
    <property type="match status" value="1"/>
</dbReference>
<dbReference type="Gene3D" id="3.40.50.300">
    <property type="entry name" value="P-loop containing nucleotide triphosphate hydrolases"/>
    <property type="match status" value="1"/>
</dbReference>
<keyword evidence="6" id="KW-0067">ATP-binding</keyword>
<keyword evidence="4" id="KW-0677">Repeat</keyword>
<proteinExistence type="predicted"/>
<dbReference type="Gene3D" id="3.80.10.10">
    <property type="entry name" value="Ribonuclease Inhibitor"/>
    <property type="match status" value="1"/>
</dbReference>
<evidence type="ECO:0000256" key="5">
    <source>
        <dbReference type="ARBA" id="ARBA00022741"/>
    </source>
</evidence>
<dbReference type="Pfam" id="PF14484">
    <property type="entry name" value="FISNA"/>
    <property type="match status" value="1"/>
</dbReference>
<feature type="domain" description="NACHT" evidence="8">
    <location>
        <begin position="215"/>
        <end position="349"/>
    </location>
</feature>
<gene>
    <name evidence="9" type="ORF">OJAV_G00013510</name>
</gene>
<accession>A0A3S2MV25</accession>
<dbReference type="SMART" id="SM00368">
    <property type="entry name" value="LRR_RI"/>
    <property type="match status" value="5"/>
</dbReference>
<keyword evidence="5" id="KW-0547">Nucleotide-binding</keyword>
<dbReference type="InterPro" id="IPR001611">
    <property type="entry name" value="Leu-rich_rpt"/>
</dbReference>
<evidence type="ECO:0000256" key="1">
    <source>
        <dbReference type="ARBA" id="ARBA00004496"/>
    </source>
</evidence>
<dbReference type="PROSITE" id="PS51450">
    <property type="entry name" value="LRR"/>
    <property type="match status" value="1"/>
</dbReference>
<dbReference type="FunFam" id="3.40.50.300:FF:001524">
    <property type="entry name" value="Si:dkey-126g1.7"/>
    <property type="match status" value="1"/>
</dbReference>
<dbReference type="InterPro" id="IPR051261">
    <property type="entry name" value="NLR"/>
</dbReference>
<reference evidence="9 10" key="2">
    <citation type="submission" date="2019-01" db="EMBL/GenBank/DDBJ databases">
        <title>A chromosome length genome reference of the Java medaka (oryzias javanicus).</title>
        <authorList>
            <person name="Herpin A."/>
            <person name="Takehana Y."/>
            <person name="Naruse K."/>
            <person name="Ansai S."/>
            <person name="Kawaguchi M."/>
        </authorList>
    </citation>
    <scope>NUCLEOTIDE SEQUENCE [LARGE SCALE GENOMIC DNA]</scope>
    <source>
        <strain evidence="9">RS831</strain>
        <tissue evidence="9">Whole body</tissue>
    </source>
</reference>
<keyword evidence="3" id="KW-0433">Leucine-rich repeat</keyword>
<dbReference type="Pfam" id="PF05729">
    <property type="entry name" value="NACHT"/>
    <property type="match status" value="1"/>
</dbReference>
<dbReference type="OrthoDB" id="120976at2759"/>
<dbReference type="GO" id="GO:0005737">
    <property type="term" value="C:cytoplasm"/>
    <property type="evidence" value="ECO:0007669"/>
    <property type="project" value="UniProtKB-SubCell"/>
</dbReference>
<dbReference type="AlphaFoldDB" id="A0A3S2MV25"/>
<dbReference type="SMART" id="SM01288">
    <property type="entry name" value="FISNA"/>
    <property type="match status" value="1"/>
</dbReference>
<keyword evidence="2" id="KW-0963">Cytoplasm</keyword>
<feature type="compositionally biased region" description="Basic and acidic residues" evidence="7">
    <location>
        <begin position="86"/>
        <end position="99"/>
    </location>
</feature>
<dbReference type="EMBL" id="CM012438">
    <property type="protein sequence ID" value="RVE75111.1"/>
    <property type="molecule type" value="Genomic_DNA"/>
</dbReference>
<organism evidence="9 10">
    <name type="scientific">Oryzias javanicus</name>
    <name type="common">Javanese ricefish</name>
    <name type="synonym">Aplocheilus javanicus</name>
    <dbReference type="NCBI Taxonomy" id="123683"/>
    <lineage>
        <taxon>Eukaryota</taxon>
        <taxon>Metazoa</taxon>
        <taxon>Chordata</taxon>
        <taxon>Craniata</taxon>
        <taxon>Vertebrata</taxon>
        <taxon>Euteleostomi</taxon>
        <taxon>Actinopterygii</taxon>
        <taxon>Neopterygii</taxon>
        <taxon>Teleostei</taxon>
        <taxon>Neoteleostei</taxon>
        <taxon>Acanthomorphata</taxon>
        <taxon>Ovalentaria</taxon>
        <taxon>Atherinomorphae</taxon>
        <taxon>Beloniformes</taxon>
        <taxon>Adrianichthyidae</taxon>
        <taxon>Oryziinae</taxon>
        <taxon>Oryzias</taxon>
    </lineage>
</organism>
<evidence type="ECO:0000256" key="3">
    <source>
        <dbReference type="ARBA" id="ARBA00022614"/>
    </source>
</evidence>
<keyword evidence="10" id="KW-1185">Reference proteome</keyword>
<dbReference type="PANTHER" id="PTHR24106">
    <property type="entry name" value="NACHT, LRR AND CARD DOMAINS-CONTAINING"/>
    <property type="match status" value="1"/>
</dbReference>
<dbReference type="InterPro" id="IPR032675">
    <property type="entry name" value="LRR_dom_sf"/>
</dbReference>
<feature type="compositionally biased region" description="Low complexity" evidence="7">
    <location>
        <begin position="34"/>
        <end position="48"/>
    </location>
</feature>
<evidence type="ECO:0000256" key="7">
    <source>
        <dbReference type="SAM" id="MobiDB-lite"/>
    </source>
</evidence>
<dbReference type="InterPro" id="IPR041075">
    <property type="entry name" value="NOD1/2_WH"/>
</dbReference>
<evidence type="ECO:0000256" key="4">
    <source>
        <dbReference type="ARBA" id="ARBA00022737"/>
    </source>
</evidence>
<reference evidence="9 10" key="1">
    <citation type="submission" date="2018-11" db="EMBL/GenBank/DDBJ databases">
        <authorList>
            <person name="Lopez-Roques C."/>
            <person name="Donnadieu C."/>
            <person name="Bouchez O."/>
            <person name="Klopp C."/>
            <person name="Cabau C."/>
            <person name="Zahm M."/>
        </authorList>
    </citation>
    <scope>NUCLEOTIDE SEQUENCE [LARGE SCALE GENOMIC DNA]</scope>
    <source>
        <strain evidence="9">RS831</strain>
        <tissue evidence="9">Whole body</tissue>
    </source>
</reference>
<feature type="compositionally biased region" description="Polar residues" evidence="7">
    <location>
        <begin position="60"/>
        <end position="84"/>
    </location>
</feature>
<dbReference type="InterPro" id="IPR029495">
    <property type="entry name" value="NACHT-assoc"/>
</dbReference>
<evidence type="ECO:0000313" key="10">
    <source>
        <dbReference type="Proteomes" id="UP000283210"/>
    </source>
</evidence>